<dbReference type="Proteomes" id="UP000256970">
    <property type="component" value="Unassembled WGS sequence"/>
</dbReference>
<dbReference type="Gene3D" id="2.170.120.12">
    <property type="entry name" value="DNA-directed RNA polymerase, insert domain"/>
    <property type="match status" value="1"/>
</dbReference>
<dbReference type="HAMAP" id="MF_00320">
    <property type="entry name" value="RNApol_arch_Rpo3"/>
    <property type="match status" value="1"/>
</dbReference>
<dbReference type="InterPro" id="IPR036643">
    <property type="entry name" value="RNApol_insert_sf"/>
</dbReference>
<evidence type="ECO:0000313" key="9">
    <source>
        <dbReference type="EMBL" id="SZX68254.1"/>
    </source>
</evidence>
<dbReference type="Pfam" id="PF01193">
    <property type="entry name" value="RNA_pol_L"/>
    <property type="match status" value="1"/>
</dbReference>
<keyword evidence="5" id="KW-0539">Nucleus</keyword>
<keyword evidence="10" id="KW-1185">Reference proteome</keyword>
<dbReference type="PANTHER" id="PTHR11800:SF13">
    <property type="entry name" value="DNA-DIRECTED RNA POLYMERASES I AND III SUBUNIT RPAC1"/>
    <property type="match status" value="1"/>
</dbReference>
<name>A0A383VU15_TETOB</name>
<dbReference type="GO" id="GO:0005666">
    <property type="term" value="C:RNA polymerase III complex"/>
    <property type="evidence" value="ECO:0007669"/>
    <property type="project" value="TreeGrafter"/>
</dbReference>
<dbReference type="InterPro" id="IPR011263">
    <property type="entry name" value="DNA-dir_RNA_pol_RpoA/D/Rpb3"/>
</dbReference>
<evidence type="ECO:0000256" key="2">
    <source>
        <dbReference type="ARBA" id="ARBA00022083"/>
    </source>
</evidence>
<feature type="domain" description="DNA-directed RNA polymerase RpoA/D/Rpb3-type" evidence="8">
    <location>
        <begin position="70"/>
        <end position="350"/>
    </location>
</feature>
<reference evidence="9 10" key="1">
    <citation type="submission" date="2016-10" db="EMBL/GenBank/DDBJ databases">
        <authorList>
            <person name="Cai Z."/>
        </authorList>
    </citation>
    <scope>NUCLEOTIDE SEQUENCE [LARGE SCALE GENOMIC DNA]</scope>
</reference>
<evidence type="ECO:0000259" key="8">
    <source>
        <dbReference type="SMART" id="SM00662"/>
    </source>
</evidence>
<protein>
    <recommendedName>
        <fullName evidence="2">DNA-directed RNA polymerases I and III subunit RPAC1</fullName>
    </recommendedName>
    <alternativeName>
        <fullName evidence="7">Plastid-encoded RNA polymerase subunit alpha</fullName>
    </alternativeName>
</protein>
<evidence type="ECO:0000256" key="6">
    <source>
        <dbReference type="ARBA" id="ARBA00025804"/>
    </source>
</evidence>
<comment type="similarity">
    <text evidence="6">Belongs to the archaeal Rpo3/eukaryotic RPB3 RNA polymerase subunit family.</text>
</comment>
<dbReference type="InterPro" id="IPR050518">
    <property type="entry name" value="Rpo3/RPB3_RNA_Pol_subunit"/>
</dbReference>
<dbReference type="PANTHER" id="PTHR11800">
    <property type="entry name" value="DNA-DIRECTED RNA POLYMERASE"/>
    <property type="match status" value="1"/>
</dbReference>
<organism evidence="9 10">
    <name type="scientific">Tetradesmus obliquus</name>
    <name type="common">Green alga</name>
    <name type="synonym">Acutodesmus obliquus</name>
    <dbReference type="NCBI Taxonomy" id="3088"/>
    <lineage>
        <taxon>Eukaryota</taxon>
        <taxon>Viridiplantae</taxon>
        <taxon>Chlorophyta</taxon>
        <taxon>core chlorophytes</taxon>
        <taxon>Chlorophyceae</taxon>
        <taxon>CS clade</taxon>
        <taxon>Sphaeropleales</taxon>
        <taxon>Scenedesmaceae</taxon>
        <taxon>Tetradesmus</taxon>
    </lineage>
</organism>
<dbReference type="Pfam" id="PF01000">
    <property type="entry name" value="RNA_pol_A_bac"/>
    <property type="match status" value="1"/>
</dbReference>
<sequence>MTKKKKEKQKLPEPLETQRNYVLCGPIVNTHTSTATSASMYMPLGVDNAWDFDDWTGHFDIQVQELSPERLVFDMIGADPALANALRRILISEVPTVAIEHVFIVNNTSIIQDEVLSHRLGLVPLAVDPNALAWRSGEDAAGESNSVVFKLAVRCSRAADGSMVNDKVYSRDLVWLPSGSELPDETGCRFGRSQEGMFAAPPRDVEQNILLAKLRPGQCIELEAHAVKGVGREHAKWSPVATAWYRLHPEVVLLQPVAGADAQELAAAVPGLFTVQDGQLVVGEARQHEDKLERVRRLLEQDKWAEAIQLRKRKDHFIFTIESTGCVPAEDLFRMALEILAAKCDKLAARL</sequence>
<evidence type="ECO:0000256" key="1">
    <source>
        <dbReference type="ARBA" id="ARBA00004123"/>
    </source>
</evidence>
<proteinExistence type="inferred from homology"/>
<dbReference type="InterPro" id="IPR022842">
    <property type="entry name" value="RNAP_Rpo3/Rpb3/RPAC1"/>
</dbReference>
<dbReference type="GO" id="GO:0003677">
    <property type="term" value="F:DNA binding"/>
    <property type="evidence" value="ECO:0007669"/>
    <property type="project" value="InterPro"/>
</dbReference>
<dbReference type="InterPro" id="IPR033901">
    <property type="entry name" value="RNAPI/III_AC40"/>
</dbReference>
<dbReference type="InterPro" id="IPR036603">
    <property type="entry name" value="RBP11-like"/>
</dbReference>
<dbReference type="InterPro" id="IPR011262">
    <property type="entry name" value="DNA-dir_RNA_pol_insert"/>
</dbReference>
<dbReference type="GO" id="GO:0003899">
    <property type="term" value="F:DNA-directed RNA polymerase activity"/>
    <property type="evidence" value="ECO:0007669"/>
    <property type="project" value="InterPro"/>
</dbReference>
<comment type="subcellular location">
    <subcellularLocation>
        <location evidence="1">Nucleus</location>
    </subcellularLocation>
</comment>
<dbReference type="AlphaFoldDB" id="A0A383VU15"/>
<dbReference type="SUPFAM" id="SSF56553">
    <property type="entry name" value="Insert subdomain of RNA polymerase alpha subunit"/>
    <property type="match status" value="1"/>
</dbReference>
<evidence type="ECO:0000256" key="7">
    <source>
        <dbReference type="ARBA" id="ARBA00031776"/>
    </source>
</evidence>
<evidence type="ECO:0000313" key="10">
    <source>
        <dbReference type="Proteomes" id="UP000256970"/>
    </source>
</evidence>
<dbReference type="STRING" id="3088.A0A383VU15"/>
<gene>
    <name evidence="9" type="ORF">BQ4739_LOCUS8622</name>
</gene>
<dbReference type="GO" id="GO:0046983">
    <property type="term" value="F:protein dimerization activity"/>
    <property type="evidence" value="ECO:0007669"/>
    <property type="project" value="InterPro"/>
</dbReference>
<accession>A0A383VU15</accession>
<dbReference type="EMBL" id="FNXT01000847">
    <property type="protein sequence ID" value="SZX68254.1"/>
    <property type="molecule type" value="Genomic_DNA"/>
</dbReference>
<keyword evidence="4" id="KW-0804">Transcription</keyword>
<dbReference type="CDD" id="cd07032">
    <property type="entry name" value="RNAP_I_II_AC40"/>
    <property type="match status" value="1"/>
</dbReference>
<dbReference type="SMART" id="SM00662">
    <property type="entry name" value="RPOLD"/>
    <property type="match status" value="1"/>
</dbReference>
<evidence type="ECO:0000256" key="5">
    <source>
        <dbReference type="ARBA" id="ARBA00023242"/>
    </source>
</evidence>
<dbReference type="PROSITE" id="PS00446">
    <property type="entry name" value="RNA_POL_D_30KD"/>
    <property type="match status" value="1"/>
</dbReference>
<dbReference type="GO" id="GO:0005736">
    <property type="term" value="C:RNA polymerase I complex"/>
    <property type="evidence" value="ECO:0007669"/>
    <property type="project" value="TreeGrafter"/>
</dbReference>
<keyword evidence="3" id="KW-0240">DNA-directed RNA polymerase</keyword>
<dbReference type="InterPro" id="IPR001514">
    <property type="entry name" value="DNA-dir_RNA_pol_30-40kDasu_CS"/>
</dbReference>
<evidence type="ECO:0000256" key="4">
    <source>
        <dbReference type="ARBA" id="ARBA00023163"/>
    </source>
</evidence>
<evidence type="ECO:0000256" key="3">
    <source>
        <dbReference type="ARBA" id="ARBA00022478"/>
    </source>
</evidence>
<dbReference type="Gene3D" id="3.30.1360.10">
    <property type="entry name" value="RNA polymerase, RBP11-like subunit"/>
    <property type="match status" value="1"/>
</dbReference>
<dbReference type="GO" id="GO:0006351">
    <property type="term" value="P:DNA-templated transcription"/>
    <property type="evidence" value="ECO:0007669"/>
    <property type="project" value="InterPro"/>
</dbReference>
<dbReference type="SUPFAM" id="SSF55257">
    <property type="entry name" value="RBP11-like subunits of RNA polymerase"/>
    <property type="match status" value="1"/>
</dbReference>